<dbReference type="PROSITE" id="PS52004">
    <property type="entry name" value="KS3_2"/>
    <property type="match status" value="1"/>
</dbReference>
<dbReference type="GO" id="GO:0016787">
    <property type="term" value="F:hydrolase activity"/>
    <property type="evidence" value="ECO:0007669"/>
    <property type="project" value="UniProtKB-KW"/>
</dbReference>
<evidence type="ECO:0000256" key="1">
    <source>
        <dbReference type="ARBA" id="ARBA00012873"/>
    </source>
</evidence>
<dbReference type="CDD" id="cd00833">
    <property type="entry name" value="PKS"/>
    <property type="match status" value="1"/>
</dbReference>
<evidence type="ECO:0000256" key="6">
    <source>
        <dbReference type="ARBA" id="ARBA00022801"/>
    </source>
</evidence>
<dbReference type="Proteomes" id="UP000728032">
    <property type="component" value="Unassembled WGS sequence"/>
</dbReference>
<protein>
    <recommendedName>
        <fullName evidence="2">Fatty acid synthase</fullName>
        <ecNumber evidence="1">2.3.1.85</ecNumber>
    </recommendedName>
</protein>
<evidence type="ECO:0000256" key="11">
    <source>
        <dbReference type="ARBA" id="ARBA00023098"/>
    </source>
</evidence>
<proteinExistence type="predicted"/>
<sequence>STLFITLVRNEWTVMSADDILVSGMSGRFPLSANTDAFAKNLFDGIDMVTDDDSRWPLGLYDISNRMGKIVDYNKFDSKFFGLMDQMVDEIDPQSRMLLETSYEAMLDAGINPQTLRGSRTGVYVGVSQYAMTDGYPEDVQPDSRDSLQNVMLQSLSNMKTFYASRISFANDFKGPSMIVDTACSASGTAFCLAMNDLKLVPCYNHAIQTTNVGHTDSAIVCGTHMVFEPFINQYQQELAISSPRGVSAVLDQEADGFVKAEAVCCLFLQRRRDARRNYAHVRSARMNVDGHKKMGMFFPSSEAHEQLMRMSYEECNIDPRDMTYFECHATGTKYNIYQAGDPQEIKAIYNAYCKSTGRTDPLPIGVLKSNMGHAEAGSGVSSVIKIMISYEHECIPPNINLNTIKDEIAQYFPPLLAIREKYPYKPGLAGVNNFGIGGSNAH</sequence>
<keyword evidence="3" id="KW-0596">Phosphopantetheine</keyword>
<dbReference type="OrthoDB" id="10065950at2759"/>
<dbReference type="EC" id="2.3.1.85" evidence="1"/>
<keyword evidence="13" id="KW-0511">Multifunctional enzyme</keyword>
<name>A0A7R9M9N4_9ACAR</name>
<organism evidence="16">
    <name type="scientific">Oppiella nova</name>
    <dbReference type="NCBI Taxonomy" id="334625"/>
    <lineage>
        <taxon>Eukaryota</taxon>
        <taxon>Metazoa</taxon>
        <taxon>Ecdysozoa</taxon>
        <taxon>Arthropoda</taxon>
        <taxon>Chelicerata</taxon>
        <taxon>Arachnida</taxon>
        <taxon>Acari</taxon>
        <taxon>Acariformes</taxon>
        <taxon>Sarcoptiformes</taxon>
        <taxon>Oribatida</taxon>
        <taxon>Brachypylina</taxon>
        <taxon>Oppioidea</taxon>
        <taxon>Oppiidae</taxon>
        <taxon>Oppiella</taxon>
    </lineage>
</organism>
<accession>A0A7R9M9N4</accession>
<dbReference type="PROSITE" id="PS00606">
    <property type="entry name" value="KS3_1"/>
    <property type="match status" value="1"/>
</dbReference>
<dbReference type="InterPro" id="IPR020841">
    <property type="entry name" value="PKS_Beta-ketoAc_synthase_dom"/>
</dbReference>
<evidence type="ECO:0000256" key="2">
    <source>
        <dbReference type="ARBA" id="ARBA00018769"/>
    </source>
</evidence>
<reference evidence="16" key="1">
    <citation type="submission" date="2020-11" db="EMBL/GenBank/DDBJ databases">
        <authorList>
            <person name="Tran Van P."/>
        </authorList>
    </citation>
    <scope>NUCLEOTIDE SEQUENCE</scope>
</reference>
<evidence type="ECO:0000256" key="5">
    <source>
        <dbReference type="ARBA" id="ARBA00022679"/>
    </source>
</evidence>
<gene>
    <name evidence="16" type="ORF">ONB1V03_LOCUS12281</name>
</gene>
<evidence type="ECO:0000256" key="8">
    <source>
        <dbReference type="ARBA" id="ARBA00022857"/>
    </source>
</evidence>
<dbReference type="SMART" id="SM00825">
    <property type="entry name" value="PKS_KS"/>
    <property type="match status" value="1"/>
</dbReference>
<evidence type="ECO:0000313" key="16">
    <source>
        <dbReference type="EMBL" id="CAD7655638.1"/>
    </source>
</evidence>
<dbReference type="GO" id="GO:0016491">
    <property type="term" value="F:oxidoreductase activity"/>
    <property type="evidence" value="ECO:0007669"/>
    <property type="project" value="UniProtKB-KW"/>
</dbReference>
<dbReference type="InterPro" id="IPR016039">
    <property type="entry name" value="Thiolase-like"/>
</dbReference>
<keyword evidence="8" id="KW-0521">NADP</keyword>
<keyword evidence="4" id="KW-0444">Lipid biosynthesis</keyword>
<keyword evidence="10" id="KW-0520">NAD</keyword>
<dbReference type="InterPro" id="IPR014031">
    <property type="entry name" value="Ketoacyl_synth_C"/>
</dbReference>
<dbReference type="InterPro" id="IPR018201">
    <property type="entry name" value="Ketoacyl_synth_AS"/>
</dbReference>
<dbReference type="Pfam" id="PF00109">
    <property type="entry name" value="ketoacyl-synt"/>
    <property type="match status" value="1"/>
</dbReference>
<dbReference type="PANTHER" id="PTHR43775:SF7">
    <property type="entry name" value="FATTY ACID SYNTHASE"/>
    <property type="match status" value="1"/>
</dbReference>
<feature type="non-terminal residue" evidence="16">
    <location>
        <position position="443"/>
    </location>
</feature>
<dbReference type="EMBL" id="CAJPVJ010009797">
    <property type="protein sequence ID" value="CAG2172825.1"/>
    <property type="molecule type" value="Genomic_DNA"/>
</dbReference>
<dbReference type="InterPro" id="IPR050091">
    <property type="entry name" value="PKS_NRPS_Biosynth_Enz"/>
</dbReference>
<evidence type="ECO:0000256" key="4">
    <source>
        <dbReference type="ARBA" id="ARBA00022516"/>
    </source>
</evidence>
<dbReference type="GO" id="GO:0006633">
    <property type="term" value="P:fatty acid biosynthetic process"/>
    <property type="evidence" value="ECO:0007669"/>
    <property type="project" value="UniProtKB-KW"/>
</dbReference>
<keyword evidence="11" id="KW-0443">Lipid metabolism</keyword>
<dbReference type="AlphaFoldDB" id="A0A7R9M9N4"/>
<feature type="domain" description="Ketosynthase family 3 (KS3)" evidence="15">
    <location>
        <begin position="17"/>
        <end position="443"/>
    </location>
</feature>
<keyword evidence="12" id="KW-0275">Fatty acid biosynthesis</keyword>
<evidence type="ECO:0000259" key="15">
    <source>
        <dbReference type="PROSITE" id="PS52004"/>
    </source>
</evidence>
<dbReference type="GO" id="GO:0004312">
    <property type="term" value="F:fatty acid synthase activity"/>
    <property type="evidence" value="ECO:0007669"/>
    <property type="project" value="UniProtKB-EC"/>
</dbReference>
<evidence type="ECO:0000256" key="9">
    <source>
        <dbReference type="ARBA" id="ARBA00023002"/>
    </source>
</evidence>
<keyword evidence="17" id="KW-1185">Reference proteome</keyword>
<evidence type="ECO:0000256" key="10">
    <source>
        <dbReference type="ARBA" id="ARBA00023027"/>
    </source>
</evidence>
<evidence type="ECO:0000313" key="17">
    <source>
        <dbReference type="Proteomes" id="UP000728032"/>
    </source>
</evidence>
<dbReference type="Gene3D" id="3.40.47.10">
    <property type="match status" value="1"/>
</dbReference>
<keyword evidence="6" id="KW-0378">Hydrolase</keyword>
<keyword evidence="7" id="KW-0276">Fatty acid metabolism</keyword>
<dbReference type="EMBL" id="OC924622">
    <property type="protein sequence ID" value="CAD7655638.1"/>
    <property type="molecule type" value="Genomic_DNA"/>
</dbReference>
<evidence type="ECO:0000256" key="14">
    <source>
        <dbReference type="ARBA" id="ARBA00044883"/>
    </source>
</evidence>
<dbReference type="InterPro" id="IPR014030">
    <property type="entry name" value="Ketoacyl_synth_N"/>
</dbReference>
<evidence type="ECO:0000256" key="7">
    <source>
        <dbReference type="ARBA" id="ARBA00022832"/>
    </source>
</evidence>
<dbReference type="PANTHER" id="PTHR43775">
    <property type="entry name" value="FATTY ACID SYNTHASE"/>
    <property type="match status" value="1"/>
</dbReference>
<dbReference type="Pfam" id="PF02801">
    <property type="entry name" value="Ketoacyl-synt_C"/>
    <property type="match status" value="1"/>
</dbReference>
<comment type="catalytic activity">
    <reaction evidence="14">
        <text>acetyl-CoA + n malonyl-CoA + 2n NADPH + 2n H(+) = a long-chain fatty acid + (n+1) CoA + n CO2 + 2n NADP(+).</text>
        <dbReference type="EC" id="2.3.1.85"/>
    </reaction>
</comment>
<evidence type="ECO:0000256" key="3">
    <source>
        <dbReference type="ARBA" id="ARBA00022450"/>
    </source>
</evidence>
<dbReference type="GO" id="GO:0004315">
    <property type="term" value="F:3-oxoacyl-[acyl-carrier-protein] synthase activity"/>
    <property type="evidence" value="ECO:0007669"/>
    <property type="project" value="InterPro"/>
</dbReference>
<keyword evidence="9" id="KW-0560">Oxidoreductase</keyword>
<evidence type="ECO:0000256" key="12">
    <source>
        <dbReference type="ARBA" id="ARBA00023160"/>
    </source>
</evidence>
<evidence type="ECO:0000256" key="13">
    <source>
        <dbReference type="ARBA" id="ARBA00023268"/>
    </source>
</evidence>
<keyword evidence="5" id="KW-0808">Transferase</keyword>
<dbReference type="SUPFAM" id="SSF53901">
    <property type="entry name" value="Thiolase-like"/>
    <property type="match status" value="1"/>
</dbReference>
<feature type="non-terminal residue" evidence="16">
    <location>
        <position position="1"/>
    </location>
</feature>